<feature type="domain" description="Ubiquitin-like" evidence="9">
    <location>
        <begin position="77"/>
        <end position="153"/>
    </location>
</feature>
<evidence type="ECO:0000256" key="3">
    <source>
        <dbReference type="ARBA" id="ARBA00008430"/>
    </source>
</evidence>
<sequence>MMQIFIKTLTGKTITLQVESINQTIENIKSKVQDKEGILTDYKLFFAGQPVHDGMLTDYNIQNDSTLHLVSGLRGGVQILVKTLTGKILTLEVESNDTIGNVKLKIQDKENIPPDQQRIIFAGKELQDGITLLDSNVIQKDSNLHLIVKAKGG</sequence>
<evidence type="ECO:0000256" key="2">
    <source>
        <dbReference type="ARBA" id="ARBA00004496"/>
    </source>
</evidence>
<comment type="subcellular location">
    <subcellularLocation>
        <location evidence="2">Cytoplasm</location>
    </subcellularLocation>
    <subcellularLocation>
        <location evidence="1">Nucleus</location>
    </subcellularLocation>
</comment>
<dbReference type="FunFam" id="3.10.20.90:FF:000469">
    <property type="entry name" value="Polyubiquitin-C"/>
    <property type="match status" value="1"/>
</dbReference>
<evidence type="ECO:0000256" key="8">
    <source>
        <dbReference type="ARBA" id="ARBA00023242"/>
    </source>
</evidence>
<dbReference type="RefSeq" id="XP_002675499.1">
    <property type="nucleotide sequence ID" value="XM_002675453.1"/>
</dbReference>
<reference evidence="10 11" key="1">
    <citation type="journal article" date="2010" name="Cell">
        <title>The genome of Naegleria gruberi illuminates early eukaryotic versatility.</title>
        <authorList>
            <person name="Fritz-Laylin L.K."/>
            <person name="Prochnik S.E."/>
            <person name="Ginger M.L."/>
            <person name="Dacks J.B."/>
            <person name="Carpenter M.L."/>
            <person name="Field M.C."/>
            <person name="Kuo A."/>
            <person name="Paredez A."/>
            <person name="Chapman J."/>
            <person name="Pham J."/>
            <person name="Shu S."/>
            <person name="Neupane R."/>
            <person name="Cipriano M."/>
            <person name="Mancuso J."/>
            <person name="Tu H."/>
            <person name="Salamov A."/>
            <person name="Lindquist E."/>
            <person name="Shapiro H."/>
            <person name="Lucas S."/>
            <person name="Grigoriev I.V."/>
            <person name="Cande W.Z."/>
            <person name="Fulton C."/>
            <person name="Rokhsar D.S."/>
            <person name="Dawson S.C."/>
        </authorList>
    </citation>
    <scope>NUCLEOTIDE SEQUENCE [LARGE SCALE GENOMIC DNA]</scope>
    <source>
        <strain evidence="10 11">NEG-M</strain>
    </source>
</reference>
<dbReference type="InterPro" id="IPR029071">
    <property type="entry name" value="Ubiquitin-like_domsf"/>
</dbReference>
<organism evidence="11">
    <name type="scientific">Naegleria gruberi</name>
    <name type="common">Amoeba</name>
    <dbReference type="NCBI Taxonomy" id="5762"/>
    <lineage>
        <taxon>Eukaryota</taxon>
        <taxon>Discoba</taxon>
        <taxon>Heterolobosea</taxon>
        <taxon>Tetramitia</taxon>
        <taxon>Eutetramitia</taxon>
        <taxon>Vahlkampfiidae</taxon>
        <taxon>Naegleria</taxon>
    </lineage>
</organism>
<dbReference type="GO" id="GO:0005634">
    <property type="term" value="C:nucleus"/>
    <property type="evidence" value="ECO:0007669"/>
    <property type="project" value="UniProtKB-SubCell"/>
</dbReference>
<dbReference type="PROSITE" id="PS50053">
    <property type="entry name" value="UBIQUITIN_2"/>
    <property type="match status" value="2"/>
</dbReference>
<keyword evidence="5" id="KW-1017">Isopeptide bond</keyword>
<keyword evidence="4" id="KW-0963">Cytoplasm</keyword>
<dbReference type="Gene3D" id="3.10.20.90">
    <property type="entry name" value="Phosphatidylinositol 3-kinase Catalytic Subunit, Chain A, domain 1"/>
    <property type="match status" value="2"/>
</dbReference>
<dbReference type="PANTHER" id="PTHR10666">
    <property type="entry name" value="UBIQUITIN"/>
    <property type="match status" value="1"/>
</dbReference>
<dbReference type="InterPro" id="IPR000626">
    <property type="entry name" value="Ubiquitin-like_dom"/>
</dbReference>
<comment type="similarity">
    <text evidence="3">Belongs to the ubiquitin family.</text>
</comment>
<dbReference type="Proteomes" id="UP000006671">
    <property type="component" value="Unassembled WGS sequence"/>
</dbReference>
<evidence type="ECO:0000256" key="6">
    <source>
        <dbReference type="ARBA" id="ARBA00022737"/>
    </source>
</evidence>
<proteinExistence type="inferred from homology"/>
<dbReference type="InParanoid" id="D2VJV4"/>
<dbReference type="InterPro" id="IPR019954">
    <property type="entry name" value="Ubiquitin_CS"/>
</dbReference>
<dbReference type="OrthoDB" id="428577at2759"/>
<evidence type="ECO:0000313" key="10">
    <source>
        <dbReference type="EMBL" id="EFC42755.1"/>
    </source>
</evidence>
<evidence type="ECO:0000259" key="9">
    <source>
        <dbReference type="PROSITE" id="PS50053"/>
    </source>
</evidence>
<dbReference type="KEGG" id="ngr:NAEGRDRAFT_60736"/>
<dbReference type="InterPro" id="IPR050158">
    <property type="entry name" value="Ubiquitin_ubiquitin-like"/>
</dbReference>
<dbReference type="SMART" id="SM00213">
    <property type="entry name" value="UBQ"/>
    <property type="match status" value="2"/>
</dbReference>
<accession>D2VJV4</accession>
<evidence type="ECO:0000256" key="5">
    <source>
        <dbReference type="ARBA" id="ARBA00022499"/>
    </source>
</evidence>
<evidence type="ECO:0000256" key="7">
    <source>
        <dbReference type="ARBA" id="ARBA00022843"/>
    </source>
</evidence>
<dbReference type="eggNOG" id="KOG0001">
    <property type="taxonomic scope" value="Eukaryota"/>
</dbReference>
<dbReference type="Pfam" id="PF00240">
    <property type="entry name" value="ubiquitin"/>
    <property type="match status" value="2"/>
</dbReference>
<dbReference type="EMBL" id="GG738877">
    <property type="protein sequence ID" value="EFC42755.1"/>
    <property type="molecule type" value="Genomic_DNA"/>
</dbReference>
<keyword evidence="7" id="KW-0832">Ubl conjugation</keyword>
<protein>
    <submittedName>
        <fullName evidence="10">Predicted protein</fullName>
    </submittedName>
</protein>
<dbReference type="STRING" id="5762.D2VJV4"/>
<name>D2VJV4_NAEGR</name>
<feature type="domain" description="Ubiquitin-like" evidence="9">
    <location>
        <begin position="2"/>
        <end position="76"/>
    </location>
</feature>
<dbReference type="GeneID" id="8852843"/>
<dbReference type="AlphaFoldDB" id="D2VJV4"/>
<dbReference type="GO" id="GO:0005737">
    <property type="term" value="C:cytoplasm"/>
    <property type="evidence" value="ECO:0007669"/>
    <property type="project" value="UniProtKB-SubCell"/>
</dbReference>
<gene>
    <name evidence="10" type="ORF">NAEGRDRAFT_60736</name>
</gene>
<dbReference type="InterPro" id="IPR019956">
    <property type="entry name" value="Ubiquitin_dom"/>
</dbReference>
<evidence type="ECO:0000256" key="4">
    <source>
        <dbReference type="ARBA" id="ARBA00022490"/>
    </source>
</evidence>
<dbReference type="PRINTS" id="PR00348">
    <property type="entry name" value="UBIQUITIN"/>
</dbReference>
<dbReference type="FunFam" id="3.10.20.90:FF:000160">
    <property type="entry name" value="Polyubiquitin-C"/>
    <property type="match status" value="1"/>
</dbReference>
<evidence type="ECO:0000313" key="11">
    <source>
        <dbReference type="Proteomes" id="UP000006671"/>
    </source>
</evidence>
<keyword evidence="6" id="KW-0677">Repeat</keyword>
<dbReference type="FunCoup" id="D2VJV4">
    <property type="interactions" value="502"/>
</dbReference>
<dbReference type="SUPFAM" id="SSF54236">
    <property type="entry name" value="Ubiquitin-like"/>
    <property type="match status" value="2"/>
</dbReference>
<keyword evidence="11" id="KW-1185">Reference proteome</keyword>
<dbReference type="VEuPathDB" id="AmoebaDB:NAEGRDRAFT_60736"/>
<dbReference type="PROSITE" id="PS00299">
    <property type="entry name" value="UBIQUITIN_1"/>
    <property type="match status" value="1"/>
</dbReference>
<evidence type="ECO:0000256" key="1">
    <source>
        <dbReference type="ARBA" id="ARBA00004123"/>
    </source>
</evidence>
<keyword evidence="8" id="KW-0539">Nucleus</keyword>